<dbReference type="AlphaFoldDB" id="A0A9W6WPW0"/>
<feature type="transmembrane region" description="Helical" evidence="1">
    <location>
        <begin position="374"/>
        <end position="399"/>
    </location>
</feature>
<dbReference type="EMBL" id="BSXW01000073">
    <property type="protein sequence ID" value="GMF11321.1"/>
    <property type="molecule type" value="Genomic_DNA"/>
</dbReference>
<keyword evidence="3" id="KW-1185">Reference proteome</keyword>
<dbReference type="Proteomes" id="UP001165083">
    <property type="component" value="Unassembled WGS sequence"/>
</dbReference>
<dbReference type="OrthoDB" id="78535at2759"/>
<feature type="transmembrane region" description="Helical" evidence="1">
    <location>
        <begin position="85"/>
        <end position="109"/>
    </location>
</feature>
<reference evidence="2" key="1">
    <citation type="submission" date="2023-04" db="EMBL/GenBank/DDBJ databases">
        <title>Phytophthora lilii NBRC 32176.</title>
        <authorList>
            <person name="Ichikawa N."/>
            <person name="Sato H."/>
            <person name="Tonouchi N."/>
        </authorList>
    </citation>
    <scope>NUCLEOTIDE SEQUENCE</scope>
    <source>
        <strain evidence="2">NBRC 32176</strain>
    </source>
</reference>
<keyword evidence="1" id="KW-0812">Transmembrane</keyword>
<evidence type="ECO:0000313" key="3">
    <source>
        <dbReference type="Proteomes" id="UP001165083"/>
    </source>
</evidence>
<feature type="transmembrane region" description="Helical" evidence="1">
    <location>
        <begin position="130"/>
        <end position="155"/>
    </location>
</feature>
<evidence type="ECO:0000256" key="1">
    <source>
        <dbReference type="SAM" id="Phobius"/>
    </source>
</evidence>
<gene>
    <name evidence="2" type="ORF">Plil01_000203600</name>
</gene>
<keyword evidence="1" id="KW-1133">Transmembrane helix</keyword>
<comment type="caution">
    <text evidence="2">The sequence shown here is derived from an EMBL/GenBank/DDBJ whole genome shotgun (WGS) entry which is preliminary data.</text>
</comment>
<keyword evidence="1" id="KW-0472">Membrane</keyword>
<evidence type="ECO:0000313" key="2">
    <source>
        <dbReference type="EMBL" id="GMF11321.1"/>
    </source>
</evidence>
<organism evidence="2 3">
    <name type="scientific">Phytophthora lilii</name>
    <dbReference type="NCBI Taxonomy" id="2077276"/>
    <lineage>
        <taxon>Eukaryota</taxon>
        <taxon>Sar</taxon>
        <taxon>Stramenopiles</taxon>
        <taxon>Oomycota</taxon>
        <taxon>Peronosporomycetes</taxon>
        <taxon>Peronosporales</taxon>
        <taxon>Peronosporaceae</taxon>
        <taxon>Phytophthora</taxon>
    </lineage>
</organism>
<accession>A0A9W6WPW0</accession>
<proteinExistence type="predicted"/>
<sequence>MTQTLRVVEAVLRPNVQMQAANREIFPNATNLSSVDHLLPDVRQYLLSFDYNAALTSITTSESSPGFLNVLEAGSYRQFGWSTTAYFILAAAFFAFVFVAHVMWVLCLFKCGCRQRNPLAKPKIYSKLQKVVWATLMLLFFFMSAAAAVMTFFVVHNDIKPLAASAFKLLNETLRLNLTTFESNFLTPMDELLANGYRGEDSDALFLANIQEHSRTDLEVHTFIDKQSYANDVIGQPVFNLLDPLTSYSTLYPAVNNDSIDCELMNITQPSVVSRMSIGGKTGCFKCKTCLGIVELIAQAKTSWRKHIFEVQIDMLTSKGQLKDFSLSGSTLTSAIQDFVDRIHRMCADFREANDRIASRYDAIAKELQLASVFGLYGLIGLCGLSIILAPSAFAHGMLTGRRKLGRRLDKNPYAFVPSTQSAEDVSRLLFDQNFVEATKVAKTLEFSDTLRVPPHPTPTTDTPDRFDFDTLYDMPALFSLESLTANTDEALVELFAWNEGFVTNKYDTLKALAFVNDEVATPYNETLHQDLLNSTIQQLMDPDNDGEVVTASDLLEIQTVFNESWRGLDDEGLSINEEIPRQWLVVAQLYYQKQKLETYATTVSGFITKIHPLLGTFVLDTCWSRRANYAPRPKQTI</sequence>
<name>A0A9W6WPW0_9STRA</name>
<protein>
    <submittedName>
        <fullName evidence="2">Unnamed protein product</fullName>
    </submittedName>
</protein>